<name>A0ACB9B5P0_9ASTR</name>
<evidence type="ECO:0000313" key="1">
    <source>
        <dbReference type="EMBL" id="KAI3717679.1"/>
    </source>
</evidence>
<sequence>MWKSIWTSGTSTPFHSIPPLTKLKFQILSLENSQMEYTPVTEEQISSQNDVGLIGFVEQEESPKRESSSEWTDEKHSLYLNSMEASFVNNLYNSLDMQCWQNQSEECPSESTSSRKIHATTRCTSGQFKVLHHGFWSRVDFRRESSAHNRPNISSSNPWIQHFRNGNRHGHIESPSPQQKTEVIDQNFVEEDSAIHLMNTACSKKRKGTYAISESGNDQAVASFGHFSYNRNH</sequence>
<proteinExistence type="predicted"/>
<comment type="caution">
    <text evidence="1">The sequence shown here is derived from an EMBL/GenBank/DDBJ whole genome shotgun (WGS) entry which is preliminary data.</text>
</comment>
<reference evidence="2" key="1">
    <citation type="journal article" date="2022" name="Mol. Ecol. Resour.">
        <title>The genomes of chicory, endive, great burdock and yacon provide insights into Asteraceae palaeo-polyploidization history and plant inulin production.</title>
        <authorList>
            <person name="Fan W."/>
            <person name="Wang S."/>
            <person name="Wang H."/>
            <person name="Wang A."/>
            <person name="Jiang F."/>
            <person name="Liu H."/>
            <person name="Zhao H."/>
            <person name="Xu D."/>
            <person name="Zhang Y."/>
        </authorList>
    </citation>
    <scope>NUCLEOTIDE SEQUENCE [LARGE SCALE GENOMIC DNA]</scope>
    <source>
        <strain evidence="2">cv. Yunnan</strain>
    </source>
</reference>
<dbReference type="EMBL" id="CM042040">
    <property type="protein sequence ID" value="KAI3717679.1"/>
    <property type="molecule type" value="Genomic_DNA"/>
</dbReference>
<reference evidence="1 2" key="2">
    <citation type="journal article" date="2022" name="Mol. Ecol. Resour.">
        <title>The genomes of chicory, endive, great burdock and yacon provide insights into Asteraceae paleo-polyploidization history and plant inulin production.</title>
        <authorList>
            <person name="Fan W."/>
            <person name="Wang S."/>
            <person name="Wang H."/>
            <person name="Wang A."/>
            <person name="Jiang F."/>
            <person name="Liu H."/>
            <person name="Zhao H."/>
            <person name="Xu D."/>
            <person name="Zhang Y."/>
        </authorList>
    </citation>
    <scope>NUCLEOTIDE SEQUENCE [LARGE SCALE GENOMIC DNA]</scope>
    <source>
        <strain evidence="2">cv. Yunnan</strain>
        <tissue evidence="1">Leaves</tissue>
    </source>
</reference>
<dbReference type="Proteomes" id="UP001056120">
    <property type="component" value="Linkage Group LG23"/>
</dbReference>
<gene>
    <name evidence="1" type="ORF">L1987_69446</name>
</gene>
<evidence type="ECO:0000313" key="2">
    <source>
        <dbReference type="Proteomes" id="UP001056120"/>
    </source>
</evidence>
<keyword evidence="2" id="KW-1185">Reference proteome</keyword>
<organism evidence="1 2">
    <name type="scientific">Smallanthus sonchifolius</name>
    <dbReference type="NCBI Taxonomy" id="185202"/>
    <lineage>
        <taxon>Eukaryota</taxon>
        <taxon>Viridiplantae</taxon>
        <taxon>Streptophyta</taxon>
        <taxon>Embryophyta</taxon>
        <taxon>Tracheophyta</taxon>
        <taxon>Spermatophyta</taxon>
        <taxon>Magnoliopsida</taxon>
        <taxon>eudicotyledons</taxon>
        <taxon>Gunneridae</taxon>
        <taxon>Pentapetalae</taxon>
        <taxon>asterids</taxon>
        <taxon>campanulids</taxon>
        <taxon>Asterales</taxon>
        <taxon>Asteraceae</taxon>
        <taxon>Asteroideae</taxon>
        <taxon>Heliantheae alliance</taxon>
        <taxon>Millerieae</taxon>
        <taxon>Smallanthus</taxon>
    </lineage>
</organism>
<accession>A0ACB9B5P0</accession>
<protein>
    <submittedName>
        <fullName evidence="1">Uncharacterized protein</fullName>
    </submittedName>
</protein>